<comment type="caution">
    <text evidence="2">The sequence shown here is derived from an EMBL/GenBank/DDBJ whole genome shotgun (WGS) entry which is preliminary data.</text>
</comment>
<dbReference type="PANTHER" id="PTHR43162">
    <property type="match status" value="1"/>
</dbReference>
<dbReference type="PANTHER" id="PTHR43162:SF1">
    <property type="entry name" value="PRESTALK A DIFFERENTIATION PROTEIN A"/>
    <property type="match status" value="1"/>
</dbReference>
<dbReference type="SUPFAM" id="SSF51735">
    <property type="entry name" value="NAD(P)-binding Rossmann-fold domains"/>
    <property type="match status" value="1"/>
</dbReference>
<dbReference type="Proteomes" id="UP000437709">
    <property type="component" value="Unassembled WGS sequence"/>
</dbReference>
<dbReference type="InterPro" id="IPR051604">
    <property type="entry name" value="Ergot_Alk_Oxidoreductase"/>
</dbReference>
<sequence length="275" mass="29348">MSTQRILLTSGTGTIGRRVVNQLRARGSEVAVASRTGPVRFDWTDPDTWDAALTGCRTVFLLAPDGVEVDPRFVGRAVEQGARRLVLLSSKAIDVMGDQRLLDAEATVKAAGVGWTVVRADWLDQNFDEGFLRDAVAGGEVVLPLGDVRQTLNDADDVAAVAVAALTEEGHEGRTYELSGPEALSFGEAVGIVAEAVGRPVRYQGDAEAYVDVMTGLGRDRAEVLAEVAAFDALRRSGDAVADDTVERVTGRRPKDFRTYAAEAAAAGAWDSERE</sequence>
<proteinExistence type="predicted"/>
<dbReference type="Gene3D" id="3.90.25.10">
    <property type="entry name" value="UDP-galactose 4-epimerase, domain 1"/>
    <property type="match status" value="1"/>
</dbReference>
<keyword evidence="3" id="KW-1185">Reference proteome</keyword>
<evidence type="ECO:0000313" key="3">
    <source>
        <dbReference type="Proteomes" id="UP000437709"/>
    </source>
</evidence>
<dbReference type="AlphaFoldDB" id="A0A6N7EGJ2"/>
<dbReference type="Pfam" id="PF13460">
    <property type="entry name" value="NAD_binding_10"/>
    <property type="match status" value="1"/>
</dbReference>
<dbReference type="Gene3D" id="3.40.50.720">
    <property type="entry name" value="NAD(P)-binding Rossmann-like Domain"/>
    <property type="match status" value="1"/>
</dbReference>
<feature type="domain" description="NAD(P)-binding" evidence="1">
    <location>
        <begin position="11"/>
        <end position="168"/>
    </location>
</feature>
<dbReference type="EMBL" id="WHPC01000003">
    <property type="protein sequence ID" value="MPV35807.1"/>
    <property type="molecule type" value="Genomic_DNA"/>
</dbReference>
<dbReference type="InterPro" id="IPR016040">
    <property type="entry name" value="NAD(P)-bd_dom"/>
</dbReference>
<dbReference type="RefSeq" id="WP_152195119.1">
    <property type="nucleotide sequence ID" value="NZ_VUKD01000003.1"/>
</dbReference>
<accession>A0A6N7EGJ2</accession>
<organism evidence="2 3">
    <name type="scientific">Georgenia subflava</name>
    <dbReference type="NCBI Taxonomy" id="1622177"/>
    <lineage>
        <taxon>Bacteria</taxon>
        <taxon>Bacillati</taxon>
        <taxon>Actinomycetota</taxon>
        <taxon>Actinomycetes</taxon>
        <taxon>Micrococcales</taxon>
        <taxon>Bogoriellaceae</taxon>
        <taxon>Georgenia</taxon>
    </lineage>
</organism>
<evidence type="ECO:0000313" key="2">
    <source>
        <dbReference type="EMBL" id="MPV35807.1"/>
    </source>
</evidence>
<evidence type="ECO:0000259" key="1">
    <source>
        <dbReference type="Pfam" id="PF13460"/>
    </source>
</evidence>
<name>A0A6N7EGJ2_9MICO</name>
<dbReference type="InterPro" id="IPR036291">
    <property type="entry name" value="NAD(P)-bd_dom_sf"/>
</dbReference>
<gene>
    <name evidence="2" type="ORF">GB881_01865</name>
</gene>
<reference evidence="2 3" key="1">
    <citation type="submission" date="2019-10" db="EMBL/GenBank/DDBJ databases">
        <title>Georgenia wutianyii sp. nov. and Georgenia yuyongxinii sp. nov. isolated from plateau pika (Ochotona curzoniae) in the Qinghai-Tibet plateau of China.</title>
        <authorList>
            <person name="Tian Z."/>
        </authorList>
    </citation>
    <scope>NUCLEOTIDE SEQUENCE [LARGE SCALE GENOMIC DNA]</scope>
    <source>
        <strain evidence="2 3">JCM 19765</strain>
    </source>
</reference>
<dbReference type="OrthoDB" id="3243290at2"/>
<protein>
    <submittedName>
        <fullName evidence="2">NAD(P)H-binding protein</fullName>
    </submittedName>
</protein>